<dbReference type="HOGENOM" id="CLU_021018_1_1_2"/>
<gene>
    <name evidence="3" type="ordered locus">TCELL_0171</name>
</gene>
<organism evidence="3 4">
    <name type="scientific">Thermogladius calderae (strain DSM 22663 / VKM B-2946 / 1633)</name>
    <dbReference type="NCBI Taxonomy" id="1184251"/>
    <lineage>
        <taxon>Archaea</taxon>
        <taxon>Thermoproteota</taxon>
        <taxon>Thermoprotei</taxon>
        <taxon>Desulfurococcales</taxon>
        <taxon>Desulfurococcaceae</taxon>
        <taxon>Thermogladius</taxon>
    </lineage>
</organism>
<keyword evidence="4" id="KW-1185">Reference proteome</keyword>
<dbReference type="AlphaFoldDB" id="I3TCV8"/>
<dbReference type="GO" id="GO:0006535">
    <property type="term" value="P:cysteine biosynthetic process from serine"/>
    <property type="evidence" value="ECO:0007669"/>
    <property type="project" value="InterPro"/>
</dbReference>
<proteinExistence type="predicted"/>
<dbReference type="InterPro" id="IPR036052">
    <property type="entry name" value="TrpB-like_PALP_sf"/>
</dbReference>
<name>I3TCV8_THEC1</name>
<dbReference type="InterPro" id="IPR001926">
    <property type="entry name" value="TrpB-like_PALP"/>
</dbReference>
<protein>
    <submittedName>
        <fullName evidence="3">Cysteine synthase</fullName>
    </submittedName>
</protein>
<dbReference type="Gene3D" id="3.40.50.1100">
    <property type="match status" value="2"/>
</dbReference>
<dbReference type="InParanoid" id="I3TCV8"/>
<comment type="cofactor">
    <cofactor evidence="1">
        <name>pyridoxal 5'-phosphate</name>
        <dbReference type="ChEBI" id="CHEBI:597326"/>
    </cofactor>
</comment>
<feature type="domain" description="Tryptophan synthase beta chain-like PALP" evidence="2">
    <location>
        <begin position="96"/>
        <end position="366"/>
    </location>
</feature>
<dbReference type="InterPro" id="IPR001216">
    <property type="entry name" value="P-phosphate_BS"/>
</dbReference>
<dbReference type="GeneID" id="13012451"/>
<dbReference type="PANTHER" id="PTHR10314">
    <property type="entry name" value="CYSTATHIONINE BETA-SYNTHASE"/>
    <property type="match status" value="1"/>
</dbReference>
<dbReference type="OrthoDB" id="10138at2157"/>
<accession>I3TCV8</accession>
<dbReference type="EMBL" id="CP003531">
    <property type="protein sequence ID" value="AFK50596.1"/>
    <property type="molecule type" value="Genomic_DNA"/>
</dbReference>
<dbReference type="Proteomes" id="UP000005270">
    <property type="component" value="Chromosome"/>
</dbReference>
<dbReference type="Pfam" id="PF00291">
    <property type="entry name" value="PALP"/>
    <property type="match status" value="1"/>
</dbReference>
<evidence type="ECO:0000313" key="3">
    <source>
        <dbReference type="EMBL" id="AFK50596.1"/>
    </source>
</evidence>
<dbReference type="RefSeq" id="WP_014736847.1">
    <property type="nucleotide sequence ID" value="NC_017954.1"/>
</dbReference>
<dbReference type="InterPro" id="IPR050214">
    <property type="entry name" value="Cys_Synth/Cystath_Beta-Synth"/>
</dbReference>
<dbReference type="eggNOG" id="arCOG01430">
    <property type="taxonomic scope" value="Archaea"/>
</dbReference>
<dbReference type="KEGG" id="thg:TCELL_0171"/>
<evidence type="ECO:0000259" key="2">
    <source>
        <dbReference type="Pfam" id="PF00291"/>
    </source>
</evidence>
<dbReference type="FunCoup" id="I3TCV8">
    <property type="interactions" value="74"/>
</dbReference>
<sequence length="394" mass="42922">MRLVELRAVKGRLAGFGEALPYIKEILASWRAPPLPVDGELRALDDALYTALWSLGPRFVPVDEPVSLDALDFYYNVRGDAARVYDSVLDLAARDAPTPLVKLRSLSGERARVWAKLEWYHPFSLSIKDRIAWFMLLNNPGVRPGLKVVEATSTNTGLGLVGVANNLGLKAKVYLPQTAQRCVDYIFELMGAEVARLKGALTTEILGDVREAARREGLLHPDQFENDLNVIAHLQYTAKEVDYQASQSGLRIRGVVGALGTSGHLSALSVYFKSRLGGVKVFGVQPARGDFIPGMRRVETGMKWVQLAGVDGVLEVSLDEAFQEVVALARSEGLLVGLSAGAVLRATRELSRRGVLEGDVVVVLPDHGLKYAELLEALYSKVCPDVAGYKGRGD</sequence>
<evidence type="ECO:0000256" key="1">
    <source>
        <dbReference type="ARBA" id="ARBA00001933"/>
    </source>
</evidence>
<evidence type="ECO:0000313" key="4">
    <source>
        <dbReference type="Proteomes" id="UP000005270"/>
    </source>
</evidence>
<dbReference type="SUPFAM" id="SSF53686">
    <property type="entry name" value="Tryptophan synthase beta subunit-like PLP-dependent enzymes"/>
    <property type="match status" value="1"/>
</dbReference>
<dbReference type="PROSITE" id="PS00901">
    <property type="entry name" value="CYS_SYNTHASE"/>
    <property type="match status" value="1"/>
</dbReference>
<dbReference type="STRING" id="1184251.TCELL_0171"/>
<reference evidence="3 4" key="1">
    <citation type="journal article" date="2012" name="J. Bacteriol.">
        <title>Complete genome sequence of the hyperthermophilic cellulolytic Crenarchaeon 'Thermogladius cellulolyticus' 1633.</title>
        <authorList>
            <person name="Mardanov A.V."/>
            <person name="Kochetkova T.V."/>
            <person name="Beletsky A.V."/>
            <person name="Bonch-Osmolovskaya E.A."/>
            <person name="Ravin N.V."/>
            <person name="Skryabin K.G."/>
        </authorList>
    </citation>
    <scope>NUCLEOTIDE SEQUENCE [LARGE SCALE GENOMIC DNA]</scope>
    <source>
        <strain evidence="4">DSM 22663 / VKM B-2946 / 1633</strain>
    </source>
</reference>